<keyword evidence="2" id="KW-0810">Translation regulation</keyword>
<evidence type="ECO:0000256" key="2">
    <source>
        <dbReference type="HAMAP-Rule" id="MF_01477"/>
    </source>
</evidence>
<organism evidence="3 4">
    <name type="scientific">Sediminitomix flava</name>
    <dbReference type="NCBI Taxonomy" id="379075"/>
    <lineage>
        <taxon>Bacteria</taxon>
        <taxon>Pseudomonadati</taxon>
        <taxon>Bacteroidota</taxon>
        <taxon>Cytophagia</taxon>
        <taxon>Cytophagales</taxon>
        <taxon>Flammeovirgaceae</taxon>
        <taxon>Sediminitomix</taxon>
    </lineage>
</organism>
<keyword evidence="2" id="KW-0963">Cytoplasm</keyword>
<comment type="function">
    <text evidence="2">Functions as a ribosomal silencing factor. Interacts with ribosomal protein uL14 (rplN), blocking formation of intersubunit bridge B8. Prevents association of the 30S and 50S ribosomal subunits and the formation of functional ribosomes, thus repressing translation.</text>
</comment>
<gene>
    <name evidence="2" type="primary">rsfS</name>
    <name evidence="3" type="ORF">BC781_101805</name>
</gene>
<dbReference type="GO" id="GO:0042256">
    <property type="term" value="P:cytosolic ribosome assembly"/>
    <property type="evidence" value="ECO:0007669"/>
    <property type="project" value="UniProtKB-UniRule"/>
</dbReference>
<proteinExistence type="inferred from homology"/>
<dbReference type="OrthoDB" id="9793681at2"/>
<protein>
    <recommendedName>
        <fullName evidence="2">Ribosomal silencing factor RsfS</fullName>
    </recommendedName>
</protein>
<dbReference type="GO" id="GO:0043023">
    <property type="term" value="F:ribosomal large subunit binding"/>
    <property type="evidence" value="ECO:0007669"/>
    <property type="project" value="TreeGrafter"/>
</dbReference>
<evidence type="ECO:0000313" key="3">
    <source>
        <dbReference type="EMBL" id="PWJ44445.1"/>
    </source>
</evidence>
<sequence length="125" mass="14449">MERKNTELDSKELAELAVKGMQEKKAKDIVLLDLRKTGNAVADFFVIATGNTDTQVDAIQNSVEEIIKIAKNELPHHREGYTQKQWIILDYINVVVHIFEKSRREYFGLEDLWGDAKVTRFENLD</sequence>
<keyword evidence="2" id="KW-0678">Repressor</keyword>
<keyword evidence="4" id="KW-1185">Reference proteome</keyword>
<dbReference type="GO" id="GO:0090071">
    <property type="term" value="P:negative regulation of ribosome biogenesis"/>
    <property type="evidence" value="ECO:0007669"/>
    <property type="project" value="UniProtKB-UniRule"/>
</dbReference>
<accession>A0A315ZFT7</accession>
<dbReference type="GO" id="GO:0005737">
    <property type="term" value="C:cytoplasm"/>
    <property type="evidence" value="ECO:0007669"/>
    <property type="project" value="UniProtKB-SubCell"/>
</dbReference>
<evidence type="ECO:0000313" key="4">
    <source>
        <dbReference type="Proteomes" id="UP000245535"/>
    </source>
</evidence>
<dbReference type="PANTHER" id="PTHR21043:SF0">
    <property type="entry name" value="MITOCHONDRIAL ASSEMBLY OF RIBOSOMAL LARGE SUBUNIT PROTEIN 1"/>
    <property type="match status" value="1"/>
</dbReference>
<dbReference type="PANTHER" id="PTHR21043">
    <property type="entry name" value="IOJAP SUPERFAMILY ORTHOLOG"/>
    <property type="match status" value="1"/>
</dbReference>
<dbReference type="InterPro" id="IPR004394">
    <property type="entry name" value="Iojap/RsfS/C7orf30"/>
</dbReference>
<comment type="subunit">
    <text evidence="2">Interacts with ribosomal protein uL14 (rplN).</text>
</comment>
<dbReference type="InterPro" id="IPR043519">
    <property type="entry name" value="NT_sf"/>
</dbReference>
<comment type="subcellular location">
    <subcellularLocation>
        <location evidence="2">Cytoplasm</location>
    </subcellularLocation>
</comment>
<name>A0A315ZFT7_SEDFL</name>
<reference evidence="3 4" key="1">
    <citation type="submission" date="2018-03" db="EMBL/GenBank/DDBJ databases">
        <title>Genomic Encyclopedia of Archaeal and Bacterial Type Strains, Phase II (KMG-II): from individual species to whole genera.</title>
        <authorList>
            <person name="Goeker M."/>
        </authorList>
    </citation>
    <scope>NUCLEOTIDE SEQUENCE [LARGE SCALE GENOMIC DNA]</scope>
    <source>
        <strain evidence="3 4">DSM 28229</strain>
    </source>
</reference>
<dbReference type="AlphaFoldDB" id="A0A315ZFT7"/>
<evidence type="ECO:0000256" key="1">
    <source>
        <dbReference type="ARBA" id="ARBA00010574"/>
    </source>
</evidence>
<dbReference type="NCBIfam" id="TIGR00090">
    <property type="entry name" value="rsfS_iojap_ybeB"/>
    <property type="match status" value="1"/>
</dbReference>
<dbReference type="GO" id="GO:0017148">
    <property type="term" value="P:negative regulation of translation"/>
    <property type="evidence" value="ECO:0007669"/>
    <property type="project" value="UniProtKB-UniRule"/>
</dbReference>
<dbReference type="Proteomes" id="UP000245535">
    <property type="component" value="Unassembled WGS sequence"/>
</dbReference>
<dbReference type="RefSeq" id="WP_109615937.1">
    <property type="nucleotide sequence ID" value="NZ_QGDO01000001.1"/>
</dbReference>
<dbReference type="SUPFAM" id="SSF81301">
    <property type="entry name" value="Nucleotidyltransferase"/>
    <property type="match status" value="1"/>
</dbReference>
<dbReference type="EMBL" id="QGDO01000001">
    <property type="protein sequence ID" value="PWJ44445.1"/>
    <property type="molecule type" value="Genomic_DNA"/>
</dbReference>
<dbReference type="HAMAP" id="MF_01477">
    <property type="entry name" value="Iojap_RsfS"/>
    <property type="match status" value="1"/>
</dbReference>
<comment type="similarity">
    <text evidence="1 2">Belongs to the Iojap/RsfS family.</text>
</comment>
<dbReference type="Pfam" id="PF02410">
    <property type="entry name" value="RsfS"/>
    <property type="match status" value="1"/>
</dbReference>
<dbReference type="Gene3D" id="3.30.460.10">
    <property type="entry name" value="Beta Polymerase, domain 2"/>
    <property type="match status" value="1"/>
</dbReference>
<comment type="caution">
    <text evidence="3">The sequence shown here is derived from an EMBL/GenBank/DDBJ whole genome shotgun (WGS) entry which is preliminary data.</text>
</comment>